<organism evidence="7 8">
    <name type="scientific">Ceratopteris richardii</name>
    <name type="common">Triangle waterfern</name>
    <dbReference type="NCBI Taxonomy" id="49495"/>
    <lineage>
        <taxon>Eukaryota</taxon>
        <taxon>Viridiplantae</taxon>
        <taxon>Streptophyta</taxon>
        <taxon>Embryophyta</taxon>
        <taxon>Tracheophyta</taxon>
        <taxon>Polypodiopsida</taxon>
        <taxon>Polypodiidae</taxon>
        <taxon>Polypodiales</taxon>
        <taxon>Pteridineae</taxon>
        <taxon>Pteridaceae</taxon>
        <taxon>Parkerioideae</taxon>
        <taxon>Ceratopteris</taxon>
    </lineage>
</organism>
<evidence type="ECO:0000256" key="4">
    <source>
        <dbReference type="ARBA" id="ARBA00022723"/>
    </source>
</evidence>
<dbReference type="OrthoDB" id="1926521at2759"/>
<reference evidence="7" key="1">
    <citation type="submission" date="2021-08" db="EMBL/GenBank/DDBJ databases">
        <title>WGS assembly of Ceratopteris richardii.</title>
        <authorList>
            <person name="Marchant D.B."/>
            <person name="Chen G."/>
            <person name="Jenkins J."/>
            <person name="Shu S."/>
            <person name="Leebens-Mack J."/>
            <person name="Grimwood J."/>
            <person name="Schmutz J."/>
            <person name="Soltis P."/>
            <person name="Soltis D."/>
            <person name="Chen Z.-H."/>
        </authorList>
    </citation>
    <scope>NUCLEOTIDE SEQUENCE</scope>
    <source>
        <strain evidence="7">Whitten #5841</strain>
        <tissue evidence="7">Leaf</tissue>
    </source>
</reference>
<dbReference type="Proteomes" id="UP000825935">
    <property type="component" value="Chromosome 12"/>
</dbReference>
<comment type="subcellular location">
    <subcellularLocation>
        <location evidence="1">Cytoplasm</location>
    </subcellularLocation>
</comment>
<evidence type="ECO:0000256" key="1">
    <source>
        <dbReference type="ARBA" id="ARBA00004496"/>
    </source>
</evidence>
<name>A0A8T2TK29_CERRI</name>
<evidence type="ECO:0000256" key="2">
    <source>
        <dbReference type="ARBA" id="ARBA00009374"/>
    </source>
</evidence>
<dbReference type="AlphaFoldDB" id="A0A8T2TK29"/>
<evidence type="ECO:0000313" key="8">
    <source>
        <dbReference type="Proteomes" id="UP000825935"/>
    </source>
</evidence>
<dbReference type="PROSITE" id="PS51795">
    <property type="entry name" value="ZF_FLZ"/>
    <property type="match status" value="1"/>
</dbReference>
<keyword evidence="8" id="KW-1185">Reference proteome</keyword>
<dbReference type="GO" id="GO:0005737">
    <property type="term" value="C:cytoplasm"/>
    <property type="evidence" value="ECO:0007669"/>
    <property type="project" value="UniProtKB-SubCell"/>
</dbReference>
<dbReference type="GO" id="GO:0046872">
    <property type="term" value="F:metal ion binding"/>
    <property type="evidence" value="ECO:0007669"/>
    <property type="project" value="UniProtKB-KW"/>
</dbReference>
<dbReference type="EMBL" id="CM035417">
    <property type="protein sequence ID" value="KAH7422858.1"/>
    <property type="molecule type" value="Genomic_DNA"/>
</dbReference>
<keyword evidence="4" id="KW-0479">Metal-binding</keyword>
<evidence type="ECO:0000259" key="6">
    <source>
        <dbReference type="PROSITE" id="PS51795"/>
    </source>
</evidence>
<feature type="domain" description="FLZ-type" evidence="6">
    <location>
        <begin position="188"/>
        <end position="232"/>
    </location>
</feature>
<dbReference type="InterPro" id="IPR007650">
    <property type="entry name" value="Zf-FLZ_dom"/>
</dbReference>
<protein>
    <recommendedName>
        <fullName evidence="6">FLZ-type domain-containing protein</fullName>
    </recommendedName>
</protein>
<dbReference type="PANTHER" id="PTHR33059:SF4">
    <property type="entry name" value="FCS-LIKE ZINC FINGER 5"/>
    <property type="match status" value="1"/>
</dbReference>
<sequence length="266" mass="29242">MCGGIREFEILRSAASVRTVVSQFQQETKPSGYGYDEEADDADFLCYISSMDSWIPTLIAEKDCIEKKAAPAGLALAASIGSEDPFYSPAKPSLPRIFSVNPQSSVGGNQKINPYIPLNISPTSARVDHVSDVRQPSVAAPSADPIQVKTCSLPIPRNEQTKKKSIFYPAFSPRDHFDTYVKGDLYGDFMSACFYCGRRLGSGTDIYMYRGDRAFCSSECRYDHMLEDDFIERMQNQTVTASKGEPDHCTVPQKISAPSAVISVLG</sequence>
<dbReference type="Pfam" id="PF04570">
    <property type="entry name" value="zf-FLZ"/>
    <property type="match status" value="1"/>
</dbReference>
<gene>
    <name evidence="7" type="ORF">KP509_12G028900</name>
</gene>
<proteinExistence type="inferred from homology"/>
<evidence type="ECO:0000256" key="3">
    <source>
        <dbReference type="ARBA" id="ARBA00022490"/>
    </source>
</evidence>
<comment type="similarity">
    <text evidence="2">Belongs to the FLZ family.</text>
</comment>
<feature type="zinc finger region" description="FLZ-type" evidence="5">
    <location>
        <begin position="188"/>
        <end position="232"/>
    </location>
</feature>
<evidence type="ECO:0000313" key="7">
    <source>
        <dbReference type="EMBL" id="KAH7422858.1"/>
    </source>
</evidence>
<keyword evidence="3" id="KW-0963">Cytoplasm</keyword>
<evidence type="ECO:0000256" key="5">
    <source>
        <dbReference type="PROSITE-ProRule" id="PRU01131"/>
    </source>
</evidence>
<comment type="caution">
    <text evidence="7">The sequence shown here is derived from an EMBL/GenBank/DDBJ whole genome shotgun (WGS) entry which is preliminary data.</text>
</comment>
<dbReference type="PANTHER" id="PTHR33059">
    <property type="entry name" value="FCS-LIKE ZINC FINGER 5"/>
    <property type="match status" value="1"/>
</dbReference>
<accession>A0A8T2TK29</accession>